<dbReference type="Proteomes" id="UP000277424">
    <property type="component" value="Unassembled WGS sequence"/>
</dbReference>
<reference evidence="4 5" key="1">
    <citation type="submission" date="2018-10" db="EMBL/GenBank/DDBJ databases">
        <title>Comparative analysis of microorganisms from saline springs in Andes Mountain Range, Colombia.</title>
        <authorList>
            <person name="Rubin E."/>
        </authorList>
    </citation>
    <scope>NUCLEOTIDE SEQUENCE [LARGE SCALE GENOMIC DNA]</scope>
    <source>
        <strain evidence="4 5">USBA 36</strain>
    </source>
</reference>
<dbReference type="Gene3D" id="3.40.190.10">
    <property type="entry name" value="Periplasmic binding protein-like II"/>
    <property type="match status" value="2"/>
</dbReference>
<dbReference type="CDD" id="cd13542">
    <property type="entry name" value="PBP2_FutA1_ilke"/>
    <property type="match status" value="1"/>
</dbReference>
<feature type="binding site" evidence="3">
    <location>
        <position position="227"/>
    </location>
    <ligand>
        <name>Fe cation</name>
        <dbReference type="ChEBI" id="CHEBI:24875"/>
    </ligand>
</feature>
<dbReference type="GO" id="GO:0030288">
    <property type="term" value="C:outer membrane-bounded periplasmic space"/>
    <property type="evidence" value="ECO:0007669"/>
    <property type="project" value="TreeGrafter"/>
</dbReference>
<evidence type="ECO:0000313" key="4">
    <source>
        <dbReference type="EMBL" id="RKQ67981.1"/>
    </source>
</evidence>
<keyword evidence="3" id="KW-0479">Metal-binding</keyword>
<dbReference type="GO" id="GO:0046872">
    <property type="term" value="F:metal ion binding"/>
    <property type="evidence" value="ECO:0007669"/>
    <property type="project" value="UniProtKB-KW"/>
</dbReference>
<feature type="binding site" evidence="3">
    <location>
        <position position="40"/>
    </location>
    <ligand>
        <name>Fe cation</name>
        <dbReference type="ChEBI" id="CHEBI:24875"/>
    </ligand>
</feature>
<feature type="binding site" evidence="3">
    <location>
        <position position="228"/>
    </location>
    <ligand>
        <name>Fe cation</name>
        <dbReference type="ChEBI" id="CHEBI:24875"/>
    </ligand>
</feature>
<organism evidence="4 5">
    <name type="scientific">Oceanibaculum indicum</name>
    <dbReference type="NCBI Taxonomy" id="526216"/>
    <lineage>
        <taxon>Bacteria</taxon>
        <taxon>Pseudomonadati</taxon>
        <taxon>Pseudomonadota</taxon>
        <taxon>Alphaproteobacteria</taxon>
        <taxon>Rhodospirillales</taxon>
        <taxon>Oceanibaculaceae</taxon>
        <taxon>Oceanibaculum</taxon>
    </lineage>
</organism>
<comment type="caution">
    <text evidence="4">The sequence shown here is derived from an EMBL/GenBank/DDBJ whole genome shotgun (WGS) entry which is preliminary data.</text>
</comment>
<dbReference type="AlphaFoldDB" id="A0A420WAE3"/>
<dbReference type="Pfam" id="PF13416">
    <property type="entry name" value="SBP_bac_8"/>
    <property type="match status" value="1"/>
</dbReference>
<dbReference type="SUPFAM" id="SSF53850">
    <property type="entry name" value="Periplasmic binding protein-like II"/>
    <property type="match status" value="1"/>
</dbReference>
<evidence type="ECO:0000256" key="1">
    <source>
        <dbReference type="ARBA" id="ARBA00008520"/>
    </source>
</evidence>
<sequence>MRTLFHKLALGAGVGIVALGTGFVPSMAQAAEVNVYSARHYDTDDALYQNFTKQTGIKVNLIEAKADQLIERIKAEGQNSPADLLITVDAGRLVRAEEAGVLQPIKSEVLEKAIPANLRDPQGHWFGLSTRARVIIYAKDRVKPTDISTYEDLADPKWKGKLAIRSSTNIYNQSLVGSMLAAHGPEKTLEWSKGVVANLARAPKGGDRDQIRAVAAGEADIAVSNTYYLGQMINGKPEDQEAAAKVGVIFPNQDGRGTHVNISGAGVVKTAPNKENAIKFLEYLTTAEAQQYFAEGNYEYPAVPGVAWNDTLKSWGEFKQDKLNADVFAMNNTKALQITDQAGWK</sequence>
<comment type="similarity">
    <text evidence="1">Belongs to the bacterial solute-binding protein 1 family.</text>
</comment>
<dbReference type="OrthoDB" id="9769567at2"/>
<dbReference type="InterPro" id="IPR026045">
    <property type="entry name" value="Ferric-bd"/>
</dbReference>
<keyword evidence="3" id="KW-0408">Iron</keyword>
<dbReference type="PANTHER" id="PTHR30006">
    <property type="entry name" value="THIAMINE-BINDING PERIPLASMIC PROTEIN-RELATED"/>
    <property type="match status" value="1"/>
</dbReference>
<dbReference type="RefSeq" id="WP_121221684.1">
    <property type="nucleotide sequence ID" value="NZ_RBIG01000004.1"/>
</dbReference>
<evidence type="ECO:0000313" key="5">
    <source>
        <dbReference type="Proteomes" id="UP000277424"/>
    </source>
</evidence>
<accession>A0A420WAE3</accession>
<name>A0A420WAE3_9PROT</name>
<dbReference type="PIRSF" id="PIRSF002825">
    <property type="entry name" value="CfbpA"/>
    <property type="match status" value="1"/>
</dbReference>
<dbReference type="InterPro" id="IPR006059">
    <property type="entry name" value="SBP"/>
</dbReference>
<evidence type="ECO:0000256" key="3">
    <source>
        <dbReference type="PIRSR" id="PIRSR002825-1"/>
    </source>
</evidence>
<evidence type="ECO:0000256" key="2">
    <source>
        <dbReference type="ARBA" id="ARBA00022729"/>
    </source>
</evidence>
<protein>
    <submittedName>
        <fullName evidence="4">Iron(III) transport system substrate-binding protein</fullName>
    </submittedName>
</protein>
<dbReference type="PANTHER" id="PTHR30006:SF15">
    <property type="entry name" value="IRON-UTILIZATION PERIPLASMIC PROTEIN"/>
    <property type="match status" value="1"/>
</dbReference>
<proteinExistence type="inferred from homology"/>
<dbReference type="EMBL" id="RBIG01000004">
    <property type="protein sequence ID" value="RKQ67981.1"/>
    <property type="molecule type" value="Genomic_DNA"/>
</dbReference>
<keyword evidence="2" id="KW-0732">Signal</keyword>
<gene>
    <name evidence="4" type="ORF">BCL74_3298</name>
</gene>